<feature type="compositionally biased region" description="Polar residues" evidence="1">
    <location>
        <begin position="53"/>
        <end position="99"/>
    </location>
</feature>
<evidence type="ECO:0000313" key="2">
    <source>
        <dbReference type="EMBL" id="CAL5132828.1"/>
    </source>
</evidence>
<feature type="region of interest" description="Disordered" evidence="1">
    <location>
        <begin position="36"/>
        <end position="105"/>
    </location>
</feature>
<evidence type="ECO:0000256" key="1">
    <source>
        <dbReference type="SAM" id="MobiDB-lite"/>
    </source>
</evidence>
<sequence length="146" mass="15499">MTSEVEVNPFRPGGELSKEAEDIIKHSTILRDTVIINDPSLQRANGRPKVGISTVNGTTGEKNPVKQTPQGDLQTSPKVQSSSNGPTKPDSSSTPTAATESVGPITCEVTARTVPALKPSSECQEQKVEHVRIKPGRTPGKCCVIQ</sequence>
<dbReference type="EMBL" id="CAXLJL010000145">
    <property type="protein sequence ID" value="CAL5132828.1"/>
    <property type="molecule type" value="Genomic_DNA"/>
</dbReference>
<organism evidence="2 3">
    <name type="scientific">Calicophoron daubneyi</name>
    <name type="common">Rumen fluke</name>
    <name type="synonym">Paramphistomum daubneyi</name>
    <dbReference type="NCBI Taxonomy" id="300641"/>
    <lineage>
        <taxon>Eukaryota</taxon>
        <taxon>Metazoa</taxon>
        <taxon>Spiralia</taxon>
        <taxon>Lophotrochozoa</taxon>
        <taxon>Platyhelminthes</taxon>
        <taxon>Trematoda</taxon>
        <taxon>Digenea</taxon>
        <taxon>Plagiorchiida</taxon>
        <taxon>Pronocephalata</taxon>
        <taxon>Paramphistomoidea</taxon>
        <taxon>Paramphistomidae</taxon>
        <taxon>Calicophoron</taxon>
    </lineage>
</organism>
<comment type="caution">
    <text evidence="2">The sequence shown here is derived from an EMBL/GenBank/DDBJ whole genome shotgun (WGS) entry which is preliminary data.</text>
</comment>
<name>A0AAV2T8U9_CALDB</name>
<reference evidence="2" key="1">
    <citation type="submission" date="2024-06" db="EMBL/GenBank/DDBJ databases">
        <authorList>
            <person name="Liu X."/>
            <person name="Lenzi L."/>
            <person name="Haldenby T S."/>
            <person name="Uol C."/>
        </authorList>
    </citation>
    <scope>NUCLEOTIDE SEQUENCE</scope>
</reference>
<dbReference type="AlphaFoldDB" id="A0AAV2T8U9"/>
<protein>
    <submittedName>
        <fullName evidence="2">Uncharacterized protein</fullName>
    </submittedName>
</protein>
<proteinExistence type="predicted"/>
<accession>A0AAV2T8U9</accession>
<evidence type="ECO:0000313" key="3">
    <source>
        <dbReference type="Proteomes" id="UP001497525"/>
    </source>
</evidence>
<dbReference type="Proteomes" id="UP001497525">
    <property type="component" value="Unassembled WGS sequence"/>
</dbReference>
<gene>
    <name evidence="2" type="ORF">CDAUBV1_LOCUS5666</name>
</gene>